<name>A0A0R3SY34_HYMDI</name>
<dbReference type="Proteomes" id="UP000274504">
    <property type="component" value="Unassembled WGS sequence"/>
</dbReference>
<sequence length="72" mass="7589">MPLDNDSRSTMLVTNLSSSVLSDDTGGEASDYTGDDVDTSLIVASSLEDDFPLPDIGRSYYFLSSGESTGSN</sequence>
<dbReference type="EMBL" id="UYSG01011839">
    <property type="protein sequence ID" value="VDL63789.1"/>
    <property type="molecule type" value="Genomic_DNA"/>
</dbReference>
<accession>A0A0R3SY34</accession>
<reference evidence="4" key="1">
    <citation type="submission" date="2017-02" db="UniProtKB">
        <authorList>
            <consortium name="WormBaseParasite"/>
        </authorList>
    </citation>
    <scope>IDENTIFICATION</scope>
</reference>
<evidence type="ECO:0000256" key="1">
    <source>
        <dbReference type="SAM" id="MobiDB-lite"/>
    </source>
</evidence>
<feature type="region of interest" description="Disordered" evidence="1">
    <location>
        <begin position="16"/>
        <end position="35"/>
    </location>
</feature>
<evidence type="ECO:0000313" key="2">
    <source>
        <dbReference type="EMBL" id="VDL63789.1"/>
    </source>
</evidence>
<evidence type="ECO:0000313" key="3">
    <source>
        <dbReference type="Proteomes" id="UP000274504"/>
    </source>
</evidence>
<protein>
    <submittedName>
        <fullName evidence="4">CTNNB1_binding domain-containing protein</fullName>
    </submittedName>
</protein>
<evidence type="ECO:0000313" key="4">
    <source>
        <dbReference type="WBParaSite" id="HDID_0001067901-mRNA-1"/>
    </source>
</evidence>
<organism evidence="4">
    <name type="scientific">Hymenolepis diminuta</name>
    <name type="common">Rat tapeworm</name>
    <dbReference type="NCBI Taxonomy" id="6216"/>
    <lineage>
        <taxon>Eukaryota</taxon>
        <taxon>Metazoa</taxon>
        <taxon>Spiralia</taxon>
        <taxon>Lophotrochozoa</taxon>
        <taxon>Platyhelminthes</taxon>
        <taxon>Cestoda</taxon>
        <taxon>Eucestoda</taxon>
        <taxon>Cyclophyllidea</taxon>
        <taxon>Hymenolepididae</taxon>
        <taxon>Hymenolepis</taxon>
    </lineage>
</organism>
<gene>
    <name evidence="2" type="ORF">HDID_LOCUS10677</name>
</gene>
<dbReference type="WBParaSite" id="HDID_0001067901-mRNA-1">
    <property type="protein sequence ID" value="HDID_0001067901-mRNA-1"/>
    <property type="gene ID" value="HDID_0001067901"/>
</dbReference>
<proteinExistence type="predicted"/>
<dbReference type="AlphaFoldDB" id="A0A0R3SY34"/>
<reference evidence="2 3" key="2">
    <citation type="submission" date="2018-11" db="EMBL/GenBank/DDBJ databases">
        <authorList>
            <consortium name="Pathogen Informatics"/>
        </authorList>
    </citation>
    <scope>NUCLEOTIDE SEQUENCE [LARGE SCALE GENOMIC DNA]</scope>
</reference>